<dbReference type="Proteomes" id="UP001552299">
    <property type="component" value="Unassembled WGS sequence"/>
</dbReference>
<protein>
    <submittedName>
        <fullName evidence="1">Uncharacterized protein</fullName>
    </submittedName>
</protein>
<proteinExistence type="predicted"/>
<gene>
    <name evidence="1" type="ORF">M5K25_001216</name>
</gene>
<keyword evidence="2" id="KW-1185">Reference proteome</keyword>
<comment type="caution">
    <text evidence="1">The sequence shown here is derived from an EMBL/GenBank/DDBJ whole genome shotgun (WGS) entry which is preliminary data.</text>
</comment>
<evidence type="ECO:0000313" key="2">
    <source>
        <dbReference type="Proteomes" id="UP001552299"/>
    </source>
</evidence>
<dbReference type="PANTHER" id="PTHR31509">
    <property type="entry name" value="BPS1-LIKE PROTEIN"/>
    <property type="match status" value="1"/>
</dbReference>
<name>A0ABD0VQE2_DENTH</name>
<dbReference type="AlphaFoldDB" id="A0ABD0VQE2"/>
<organism evidence="1 2">
    <name type="scientific">Dendrobium thyrsiflorum</name>
    <name type="common">Pinecone-like raceme dendrobium</name>
    <name type="synonym">Orchid</name>
    <dbReference type="NCBI Taxonomy" id="117978"/>
    <lineage>
        <taxon>Eukaryota</taxon>
        <taxon>Viridiplantae</taxon>
        <taxon>Streptophyta</taxon>
        <taxon>Embryophyta</taxon>
        <taxon>Tracheophyta</taxon>
        <taxon>Spermatophyta</taxon>
        <taxon>Magnoliopsida</taxon>
        <taxon>Liliopsida</taxon>
        <taxon>Asparagales</taxon>
        <taxon>Orchidaceae</taxon>
        <taxon>Epidendroideae</taxon>
        <taxon>Malaxideae</taxon>
        <taxon>Dendrobiinae</taxon>
        <taxon>Dendrobium</taxon>
    </lineage>
</organism>
<sequence length="411" mass="46551">MDGFHGNHHFLPHSKEIRPLLLILNQYNLGESVEKELSFMIPNQLSPLKETVIIVPRLSSSEYRKLDSSSYTSIFLFLFLLPPSPSALQNPTLKMKPGSSSANNFYSYLAHGIDDLERTFASTEFMSLQFIQETVSLLRSFHYQLINMVKKLHLPVGEKWLDEYMDESSRLWEACHVLKIGITAMESYASTGANIASSVDCRVANQVKRAVSVCRREAAGLEVENRVLVETRTEQISLRLDSRLEMESKLNGFNGFRGVLYSMRSVSSFLLIILLWGLVSWWPEPSASTIGGNEVAVREGSLLYGSGFMASMRRLQQRVVGQVERMEGRPMILMHEFRKMKTTLEELREEVERNVGGGGSENEEVREKLESLKGLFGLLRSGAENVAGQLDDFFDEIVEGRKKLLDICSHR</sequence>
<evidence type="ECO:0000313" key="1">
    <source>
        <dbReference type="EMBL" id="KAL0927061.1"/>
    </source>
</evidence>
<dbReference type="EMBL" id="JANQDX010000002">
    <property type="protein sequence ID" value="KAL0927061.1"/>
    <property type="molecule type" value="Genomic_DNA"/>
</dbReference>
<reference evidence="1 2" key="1">
    <citation type="journal article" date="2024" name="Plant Biotechnol. J.">
        <title>Dendrobium thyrsiflorum genome and its molecular insights into genes involved in important horticultural traits.</title>
        <authorList>
            <person name="Chen B."/>
            <person name="Wang J.Y."/>
            <person name="Zheng P.J."/>
            <person name="Li K.L."/>
            <person name="Liang Y.M."/>
            <person name="Chen X.F."/>
            <person name="Zhang C."/>
            <person name="Zhao X."/>
            <person name="He X."/>
            <person name="Zhang G.Q."/>
            <person name="Liu Z.J."/>
            <person name="Xu Q."/>
        </authorList>
    </citation>
    <scope>NUCLEOTIDE SEQUENCE [LARGE SCALE GENOMIC DNA]</scope>
    <source>
        <strain evidence="1">GZMU011</strain>
    </source>
</reference>
<accession>A0ABD0VQE2</accession>